<proteinExistence type="predicted"/>
<organism evidence="1 2">
    <name type="scientific">Nonomuraea endophytica</name>
    <dbReference type="NCBI Taxonomy" id="714136"/>
    <lineage>
        <taxon>Bacteria</taxon>
        <taxon>Bacillati</taxon>
        <taxon>Actinomycetota</taxon>
        <taxon>Actinomycetes</taxon>
        <taxon>Streptosporangiales</taxon>
        <taxon>Streptosporangiaceae</taxon>
        <taxon>Nonomuraea</taxon>
    </lineage>
</organism>
<dbReference type="RefSeq" id="WP_184976566.1">
    <property type="nucleotide sequence ID" value="NZ_JACHIN010000036.1"/>
</dbReference>
<keyword evidence="2" id="KW-1185">Reference proteome</keyword>
<sequence>MEVAVEGPDLDNVIPLEELVARTRQVIWAAMPAAHEAISALEARCREDGDIPGQHEYILEVSSGVFEDAVERADDEVIATFFTMCENLLEMRSGLIYDNVDDYVAKKLLRHHPQLVERASPHLRELIESH</sequence>
<reference evidence="1 2" key="1">
    <citation type="submission" date="2020-08" db="EMBL/GenBank/DDBJ databases">
        <title>Genomic Encyclopedia of Type Strains, Phase IV (KMG-IV): sequencing the most valuable type-strain genomes for metagenomic binning, comparative biology and taxonomic classification.</title>
        <authorList>
            <person name="Goeker M."/>
        </authorList>
    </citation>
    <scope>NUCLEOTIDE SEQUENCE [LARGE SCALE GENOMIC DNA]</scope>
    <source>
        <strain evidence="1 2">DSM 45385</strain>
    </source>
</reference>
<protein>
    <submittedName>
        <fullName evidence="1">Uncharacterized protein</fullName>
    </submittedName>
</protein>
<evidence type="ECO:0000313" key="2">
    <source>
        <dbReference type="Proteomes" id="UP000568380"/>
    </source>
</evidence>
<name>A0A7W8AFA7_9ACTN</name>
<accession>A0A7W8AFA7</accession>
<evidence type="ECO:0000313" key="1">
    <source>
        <dbReference type="EMBL" id="MBB5085277.1"/>
    </source>
</evidence>
<dbReference type="AlphaFoldDB" id="A0A7W8AFA7"/>
<dbReference type="EMBL" id="JACHIN010000036">
    <property type="protein sequence ID" value="MBB5085277.1"/>
    <property type="molecule type" value="Genomic_DNA"/>
</dbReference>
<dbReference type="Proteomes" id="UP000568380">
    <property type="component" value="Unassembled WGS sequence"/>
</dbReference>
<comment type="caution">
    <text evidence="1">The sequence shown here is derived from an EMBL/GenBank/DDBJ whole genome shotgun (WGS) entry which is preliminary data.</text>
</comment>
<gene>
    <name evidence="1" type="ORF">HNR40_010791</name>
</gene>